<feature type="domain" description="NADP-dependent oxidoreductase" evidence="2">
    <location>
        <begin position="45"/>
        <end position="230"/>
    </location>
</feature>
<dbReference type="InterPro" id="IPR023210">
    <property type="entry name" value="NADP_OxRdtase_dom"/>
</dbReference>
<dbReference type="EMBL" id="ML987192">
    <property type="protein sequence ID" value="KAF2252243.1"/>
    <property type="molecule type" value="Genomic_DNA"/>
</dbReference>
<evidence type="ECO:0000313" key="3">
    <source>
        <dbReference type="EMBL" id="KAF2252243.1"/>
    </source>
</evidence>
<reference evidence="3" key="1">
    <citation type="journal article" date="2020" name="Stud. Mycol.">
        <title>101 Dothideomycetes genomes: a test case for predicting lifestyles and emergence of pathogens.</title>
        <authorList>
            <person name="Haridas S."/>
            <person name="Albert R."/>
            <person name="Binder M."/>
            <person name="Bloem J."/>
            <person name="Labutti K."/>
            <person name="Salamov A."/>
            <person name="Andreopoulos B."/>
            <person name="Baker S."/>
            <person name="Barry K."/>
            <person name="Bills G."/>
            <person name="Bluhm B."/>
            <person name="Cannon C."/>
            <person name="Castanera R."/>
            <person name="Culley D."/>
            <person name="Daum C."/>
            <person name="Ezra D."/>
            <person name="Gonzalez J."/>
            <person name="Henrissat B."/>
            <person name="Kuo A."/>
            <person name="Liang C."/>
            <person name="Lipzen A."/>
            <person name="Lutzoni F."/>
            <person name="Magnuson J."/>
            <person name="Mondo S."/>
            <person name="Nolan M."/>
            <person name="Ohm R."/>
            <person name="Pangilinan J."/>
            <person name="Park H.-J."/>
            <person name="Ramirez L."/>
            <person name="Alfaro M."/>
            <person name="Sun H."/>
            <person name="Tritt A."/>
            <person name="Yoshinaga Y."/>
            <person name="Zwiers L.-H."/>
            <person name="Turgeon B."/>
            <person name="Goodwin S."/>
            <person name="Spatafora J."/>
            <person name="Crous P."/>
            <person name="Grigoriev I."/>
        </authorList>
    </citation>
    <scope>NUCLEOTIDE SEQUENCE</scope>
    <source>
        <strain evidence="3">CBS 122368</strain>
    </source>
</reference>
<evidence type="ECO:0000259" key="2">
    <source>
        <dbReference type="Pfam" id="PF00248"/>
    </source>
</evidence>
<dbReference type="AlphaFoldDB" id="A0A6A6IRT9"/>
<dbReference type="Gene3D" id="3.20.20.100">
    <property type="entry name" value="NADP-dependent oxidoreductase domain"/>
    <property type="match status" value="1"/>
</dbReference>
<keyword evidence="1" id="KW-0560">Oxidoreductase</keyword>
<protein>
    <submittedName>
        <fullName evidence="3">Aldo/keto reductase</fullName>
    </submittedName>
</protein>
<dbReference type="PANTHER" id="PTHR43364:SF4">
    <property type="entry name" value="NAD(P)-LINKED OXIDOREDUCTASE SUPERFAMILY PROTEIN"/>
    <property type="match status" value="1"/>
</dbReference>
<dbReference type="GeneID" id="54584813"/>
<evidence type="ECO:0000256" key="1">
    <source>
        <dbReference type="ARBA" id="ARBA00023002"/>
    </source>
</evidence>
<accession>A0A6A6IRT9</accession>
<dbReference type="InterPro" id="IPR036812">
    <property type="entry name" value="NAD(P)_OxRdtase_dom_sf"/>
</dbReference>
<name>A0A6A6IRT9_9PLEO</name>
<proteinExistence type="predicted"/>
<organism evidence="3 4">
    <name type="scientific">Trematosphaeria pertusa</name>
    <dbReference type="NCBI Taxonomy" id="390896"/>
    <lineage>
        <taxon>Eukaryota</taxon>
        <taxon>Fungi</taxon>
        <taxon>Dikarya</taxon>
        <taxon>Ascomycota</taxon>
        <taxon>Pezizomycotina</taxon>
        <taxon>Dothideomycetes</taxon>
        <taxon>Pleosporomycetidae</taxon>
        <taxon>Pleosporales</taxon>
        <taxon>Massarineae</taxon>
        <taxon>Trematosphaeriaceae</taxon>
        <taxon>Trematosphaeria</taxon>
    </lineage>
</organism>
<dbReference type="SUPFAM" id="SSF51430">
    <property type="entry name" value="NAD(P)-linked oxidoreductase"/>
    <property type="match status" value="1"/>
</dbReference>
<dbReference type="Proteomes" id="UP000800094">
    <property type="component" value="Unassembled WGS sequence"/>
</dbReference>
<keyword evidence="4" id="KW-1185">Reference proteome</keyword>
<dbReference type="PANTHER" id="PTHR43364">
    <property type="entry name" value="NADH-SPECIFIC METHYLGLYOXAL REDUCTASE-RELATED"/>
    <property type="match status" value="1"/>
</dbReference>
<sequence length="256" mass="28134">MAASKVGIELVFGGGSVGSGTVYEDNAVLKKALEVLKKEGVGNLEAVNEVYKAGKFYRFGLSNYKPEDVQKVFDVCKANGFPLPTAYQGNYSAVDRRLENTLFPTLKKLGISFYAYSPMAGGFLSKTKEDIEKGAGRFNESSPGDSMYTKMYKKPAYLEALAVWDSIANATGCSKAELAYRWVAFNSQLNAEYGDGILLGAHNIEQLQSTLNNLKKGPLAPEIADKINQMWTKLRDEAPTDKFPPLTKPRWVSART</sequence>
<dbReference type="Pfam" id="PF00248">
    <property type="entry name" value="Aldo_ket_red"/>
    <property type="match status" value="1"/>
</dbReference>
<dbReference type="GO" id="GO:0016491">
    <property type="term" value="F:oxidoreductase activity"/>
    <property type="evidence" value="ECO:0007669"/>
    <property type="project" value="UniProtKB-KW"/>
</dbReference>
<dbReference type="RefSeq" id="XP_033687247.1">
    <property type="nucleotide sequence ID" value="XM_033831483.1"/>
</dbReference>
<dbReference type="OrthoDB" id="48988at2759"/>
<dbReference type="InterPro" id="IPR050523">
    <property type="entry name" value="AKR_Detox_Biosynth"/>
</dbReference>
<gene>
    <name evidence="3" type="ORF">BU26DRAFT_538982</name>
</gene>
<evidence type="ECO:0000313" key="4">
    <source>
        <dbReference type="Proteomes" id="UP000800094"/>
    </source>
</evidence>